<dbReference type="EMBL" id="CAXHTB010000005">
    <property type="protein sequence ID" value="CAL0307015.1"/>
    <property type="molecule type" value="Genomic_DNA"/>
</dbReference>
<evidence type="ECO:0000313" key="1">
    <source>
        <dbReference type="EMBL" id="CAL0307015.1"/>
    </source>
</evidence>
<keyword evidence="2" id="KW-1185">Reference proteome</keyword>
<evidence type="ECO:0000313" key="2">
    <source>
        <dbReference type="Proteomes" id="UP001497480"/>
    </source>
</evidence>
<dbReference type="PANTHER" id="PTHR33257:SF6">
    <property type="entry name" value="OXYSTEROL-BINDING 4B-LIKE PROTEIN"/>
    <property type="match status" value="1"/>
</dbReference>
<protein>
    <submittedName>
        <fullName evidence="1">Uncharacterized protein</fullName>
    </submittedName>
</protein>
<dbReference type="AlphaFoldDB" id="A0AAV1WCC8"/>
<dbReference type="PANTHER" id="PTHR33257">
    <property type="entry name" value="OS05G0165500 PROTEIN"/>
    <property type="match status" value="1"/>
</dbReference>
<reference evidence="1 2" key="1">
    <citation type="submission" date="2024-03" db="EMBL/GenBank/DDBJ databases">
        <authorList>
            <person name="Martinez-Hernandez J."/>
        </authorList>
    </citation>
    <scope>NUCLEOTIDE SEQUENCE [LARGE SCALE GENOMIC DNA]</scope>
</reference>
<accession>A0AAV1WCC8</accession>
<organism evidence="1 2">
    <name type="scientific">Lupinus luteus</name>
    <name type="common">European yellow lupine</name>
    <dbReference type="NCBI Taxonomy" id="3873"/>
    <lineage>
        <taxon>Eukaryota</taxon>
        <taxon>Viridiplantae</taxon>
        <taxon>Streptophyta</taxon>
        <taxon>Embryophyta</taxon>
        <taxon>Tracheophyta</taxon>
        <taxon>Spermatophyta</taxon>
        <taxon>Magnoliopsida</taxon>
        <taxon>eudicotyledons</taxon>
        <taxon>Gunneridae</taxon>
        <taxon>Pentapetalae</taxon>
        <taxon>rosids</taxon>
        <taxon>fabids</taxon>
        <taxon>Fabales</taxon>
        <taxon>Fabaceae</taxon>
        <taxon>Papilionoideae</taxon>
        <taxon>50 kb inversion clade</taxon>
        <taxon>genistoids sensu lato</taxon>
        <taxon>core genistoids</taxon>
        <taxon>Genisteae</taxon>
        <taxon>Lupinus</taxon>
    </lineage>
</organism>
<sequence length="192" mass="21619">MGFDFENERDKLLSKTLERESSMGCSSRISYYRSGEGVPFKWEMQPGIAKESAKEDLPPLTLPPGLLSLELPKPCINLHHPKSSAQSRFKFWNKKTKRGKGKKHQENTNEELFEVDMFSGLDSSFDSESMASPRGSNFSWSSSLSIMKGRPALQSSTNSESPISKVHRRRSLSLGCISMHIPRTLVSIAKRH</sequence>
<gene>
    <name evidence="1" type="ORF">LLUT_LOCUS8075</name>
</gene>
<name>A0AAV1WCC8_LUPLU</name>
<proteinExistence type="predicted"/>
<comment type="caution">
    <text evidence="1">The sequence shown here is derived from an EMBL/GenBank/DDBJ whole genome shotgun (WGS) entry which is preliminary data.</text>
</comment>
<dbReference type="Proteomes" id="UP001497480">
    <property type="component" value="Unassembled WGS sequence"/>
</dbReference>